<dbReference type="AlphaFoldDB" id="A0A8H4R533"/>
<dbReference type="Pfam" id="PF13640">
    <property type="entry name" value="2OG-FeII_Oxy_3"/>
    <property type="match status" value="1"/>
</dbReference>
<evidence type="ECO:0000256" key="3">
    <source>
        <dbReference type="ARBA" id="ARBA00022964"/>
    </source>
</evidence>
<accession>A0A8H4R533</accession>
<keyword evidence="5" id="KW-0408">Iron</keyword>
<dbReference type="PANTHER" id="PTHR10869">
    <property type="entry name" value="PROLYL 4-HYDROXYLASE ALPHA SUBUNIT"/>
    <property type="match status" value="1"/>
</dbReference>
<comment type="cofactor">
    <cofactor evidence="1">
        <name>L-ascorbate</name>
        <dbReference type="ChEBI" id="CHEBI:38290"/>
    </cofactor>
</comment>
<feature type="compositionally biased region" description="Basic and acidic residues" evidence="6">
    <location>
        <begin position="251"/>
        <end position="265"/>
    </location>
</feature>
<dbReference type="Gene3D" id="2.60.120.620">
    <property type="entry name" value="q2cbj1_9rhob like domain"/>
    <property type="match status" value="1"/>
</dbReference>
<proteinExistence type="predicted"/>
<organism evidence="8 9">
    <name type="scientific">Agrocybe pediades</name>
    <dbReference type="NCBI Taxonomy" id="84607"/>
    <lineage>
        <taxon>Eukaryota</taxon>
        <taxon>Fungi</taxon>
        <taxon>Dikarya</taxon>
        <taxon>Basidiomycota</taxon>
        <taxon>Agaricomycotina</taxon>
        <taxon>Agaricomycetes</taxon>
        <taxon>Agaricomycetidae</taxon>
        <taxon>Agaricales</taxon>
        <taxon>Agaricineae</taxon>
        <taxon>Strophariaceae</taxon>
        <taxon>Agrocybe</taxon>
    </lineage>
</organism>
<evidence type="ECO:0000313" key="8">
    <source>
        <dbReference type="EMBL" id="KAF4622356.1"/>
    </source>
</evidence>
<evidence type="ECO:0000256" key="4">
    <source>
        <dbReference type="ARBA" id="ARBA00023002"/>
    </source>
</evidence>
<dbReference type="SMART" id="SM00702">
    <property type="entry name" value="P4Hc"/>
    <property type="match status" value="1"/>
</dbReference>
<evidence type="ECO:0000259" key="7">
    <source>
        <dbReference type="PROSITE" id="PS51471"/>
    </source>
</evidence>
<dbReference type="EMBL" id="JAACJL010000002">
    <property type="protein sequence ID" value="KAF4622356.1"/>
    <property type="molecule type" value="Genomic_DNA"/>
</dbReference>
<protein>
    <recommendedName>
        <fullName evidence="7">Fe2OG dioxygenase domain-containing protein</fullName>
    </recommendedName>
</protein>
<dbReference type="InterPro" id="IPR006620">
    <property type="entry name" value="Pro_4_hyd_alph"/>
</dbReference>
<feature type="compositionally biased region" description="Acidic residues" evidence="6">
    <location>
        <begin position="234"/>
        <end position="250"/>
    </location>
</feature>
<dbReference type="GO" id="GO:0005783">
    <property type="term" value="C:endoplasmic reticulum"/>
    <property type="evidence" value="ECO:0007669"/>
    <property type="project" value="TreeGrafter"/>
</dbReference>
<dbReference type="PANTHER" id="PTHR10869:SF241">
    <property type="entry name" value="FE2OG DIOXYGENASE DOMAIN-CONTAINING PROTEIN"/>
    <property type="match status" value="1"/>
</dbReference>
<evidence type="ECO:0000256" key="2">
    <source>
        <dbReference type="ARBA" id="ARBA00022723"/>
    </source>
</evidence>
<keyword evidence="9" id="KW-1185">Reference proteome</keyword>
<dbReference type="InterPro" id="IPR045054">
    <property type="entry name" value="P4HA-like"/>
</dbReference>
<feature type="region of interest" description="Disordered" evidence="6">
    <location>
        <begin position="234"/>
        <end position="271"/>
    </location>
</feature>
<dbReference type="InterPro" id="IPR005123">
    <property type="entry name" value="Oxoglu/Fe-dep_dioxygenase_dom"/>
</dbReference>
<name>A0A8H4R533_9AGAR</name>
<dbReference type="Proteomes" id="UP000521872">
    <property type="component" value="Unassembled WGS sequence"/>
</dbReference>
<evidence type="ECO:0000256" key="5">
    <source>
        <dbReference type="ARBA" id="ARBA00023004"/>
    </source>
</evidence>
<evidence type="ECO:0000313" key="9">
    <source>
        <dbReference type="Proteomes" id="UP000521872"/>
    </source>
</evidence>
<dbReference type="SUPFAM" id="SSF51197">
    <property type="entry name" value="Clavaminate synthase-like"/>
    <property type="match status" value="1"/>
</dbReference>
<dbReference type="PROSITE" id="PS51471">
    <property type="entry name" value="FE2OG_OXY"/>
    <property type="match status" value="1"/>
</dbReference>
<keyword evidence="4" id="KW-0560">Oxidoreductase</keyword>
<gene>
    <name evidence="8" type="ORF">D9613_009511</name>
</gene>
<dbReference type="GO" id="GO:0004656">
    <property type="term" value="F:procollagen-proline 4-dioxygenase activity"/>
    <property type="evidence" value="ECO:0007669"/>
    <property type="project" value="TreeGrafter"/>
</dbReference>
<dbReference type="GO" id="GO:0031418">
    <property type="term" value="F:L-ascorbic acid binding"/>
    <property type="evidence" value="ECO:0007669"/>
    <property type="project" value="InterPro"/>
</dbReference>
<keyword evidence="2" id="KW-0479">Metal-binding</keyword>
<reference evidence="8 9" key="1">
    <citation type="submission" date="2019-12" db="EMBL/GenBank/DDBJ databases">
        <authorList>
            <person name="Floudas D."/>
            <person name="Bentzer J."/>
            <person name="Ahren D."/>
            <person name="Johansson T."/>
            <person name="Persson P."/>
            <person name="Tunlid A."/>
        </authorList>
    </citation>
    <scope>NUCLEOTIDE SEQUENCE [LARGE SCALE GENOMIC DNA]</scope>
    <source>
        <strain evidence="8 9">CBS 102.39</strain>
    </source>
</reference>
<evidence type="ECO:0000256" key="6">
    <source>
        <dbReference type="SAM" id="MobiDB-lite"/>
    </source>
</evidence>
<comment type="caution">
    <text evidence="8">The sequence shown here is derived from an EMBL/GenBank/DDBJ whole genome shotgun (WGS) entry which is preliminary data.</text>
</comment>
<evidence type="ECO:0000256" key="1">
    <source>
        <dbReference type="ARBA" id="ARBA00001961"/>
    </source>
</evidence>
<dbReference type="InterPro" id="IPR044862">
    <property type="entry name" value="Pro_4_hyd_alph_FE2OG_OXY"/>
</dbReference>
<feature type="domain" description="Fe2OG dioxygenase" evidence="7">
    <location>
        <begin position="128"/>
        <end position="226"/>
    </location>
</feature>
<sequence>MSSPSPPIPTSAPLFDFSKTPIASDYTHSWVKIIDNLFTPDECAALIALATSDAEWKQAGVSYALGKERVVTDYRNSHRILRFDDEAAKKIYERLKLHVKEIKRVGPGHEWESMAGPRARGYIWDMVGVNERLSFLRYEPGHFFKPHCDGLPQLPDGRMALATLQIYLGEPDVEGGATRILGSNGKYVDVEPKLGRVLLFQHRNVFHSGEGVTKGVKYTLRSDLMYTVKPAEMEPGEEYGSDYFSEEEGSGEEKAYLSDTIHVDPDADVEA</sequence>
<keyword evidence="3" id="KW-0223">Dioxygenase</keyword>
<dbReference type="GO" id="GO:0005506">
    <property type="term" value="F:iron ion binding"/>
    <property type="evidence" value="ECO:0007669"/>
    <property type="project" value="InterPro"/>
</dbReference>